<gene>
    <name evidence="1" type="ORF">ACGSLL_09190</name>
</gene>
<dbReference type="RefSeq" id="WP_394505127.1">
    <property type="nucleotide sequence ID" value="NZ_JBIEIL010000004.1"/>
</dbReference>
<comment type="caution">
    <text evidence="1">The sequence shown here is derived from an EMBL/GenBank/DDBJ whole genome shotgun (WGS) entry which is preliminary data.</text>
</comment>
<dbReference type="Proteomes" id="UP001605918">
    <property type="component" value="Unassembled WGS sequence"/>
</dbReference>
<proteinExistence type="predicted"/>
<dbReference type="Gene3D" id="2.60.40.550">
    <property type="entry name" value="Ecotin"/>
    <property type="match status" value="1"/>
</dbReference>
<sequence>MQNEPDIIHQPVTLEALQGAGYNERPEDSRAMAPCRKHVFWLPKRDNEQALVVRIQARITVMQGCSFATDCGMGGNVFIEELVASAAGYFQIDMPFDLKTQRLPYPHQIEVRGQCDPVAKSYDLILRNSQIAYSSKLAIVIHAHEDIDIHYTVEARPAETAD</sequence>
<organism evidence="1 2">
    <name type="scientific">Pseudomonas retamae</name>
    <dbReference type="NCBI Taxonomy" id="702110"/>
    <lineage>
        <taxon>Bacteria</taxon>
        <taxon>Pseudomonadati</taxon>
        <taxon>Pseudomonadota</taxon>
        <taxon>Gammaproteobacteria</taxon>
        <taxon>Pseudomonadales</taxon>
        <taxon>Pseudomonadaceae</taxon>
        <taxon>Pseudomonas</taxon>
    </lineage>
</organism>
<dbReference type="GO" id="GO:0006508">
    <property type="term" value="P:proteolysis"/>
    <property type="evidence" value="ECO:0007669"/>
    <property type="project" value="UniProtKB-KW"/>
</dbReference>
<keyword evidence="2" id="KW-1185">Reference proteome</keyword>
<keyword evidence="1" id="KW-0378">Hydrolase</keyword>
<accession>A0ABW7DAK5</accession>
<name>A0ABW7DAK5_9PSED</name>
<dbReference type="InterPro" id="IPR036198">
    <property type="entry name" value="Ecotin_sf"/>
</dbReference>
<keyword evidence="1" id="KW-0645">Protease</keyword>
<evidence type="ECO:0000313" key="1">
    <source>
        <dbReference type="EMBL" id="MFG6204536.1"/>
    </source>
</evidence>
<reference evidence="1 2" key="1">
    <citation type="submission" date="2024-10" db="EMBL/GenBank/DDBJ databases">
        <title>Whole genome of Pseudomonas sp Strain RB5.</title>
        <authorList>
            <person name="Selami N."/>
        </authorList>
    </citation>
    <scope>NUCLEOTIDE SEQUENCE [LARGE SCALE GENOMIC DNA]</scope>
    <source>
        <strain evidence="1 2">RB5</strain>
    </source>
</reference>
<dbReference type="SUPFAM" id="SSF49772">
    <property type="entry name" value="Ecotin, trypsin inhibitor"/>
    <property type="match status" value="1"/>
</dbReference>
<protein>
    <submittedName>
        <fullName evidence="1">Serine protease</fullName>
    </submittedName>
</protein>
<dbReference type="GO" id="GO:0008233">
    <property type="term" value="F:peptidase activity"/>
    <property type="evidence" value="ECO:0007669"/>
    <property type="project" value="UniProtKB-KW"/>
</dbReference>
<evidence type="ECO:0000313" key="2">
    <source>
        <dbReference type="Proteomes" id="UP001605918"/>
    </source>
</evidence>
<dbReference type="EMBL" id="JBIEIL010000004">
    <property type="protein sequence ID" value="MFG6204536.1"/>
    <property type="molecule type" value="Genomic_DNA"/>
</dbReference>